<keyword evidence="4" id="KW-1185">Reference proteome</keyword>
<evidence type="ECO:0000313" key="3">
    <source>
        <dbReference type="EMBL" id="MBT2185973.1"/>
    </source>
</evidence>
<dbReference type="Proteomes" id="UP001138757">
    <property type="component" value="Unassembled WGS sequence"/>
</dbReference>
<organism evidence="3 4">
    <name type="scientific">Sphingobium nicotianae</name>
    <dbReference type="NCBI Taxonomy" id="2782607"/>
    <lineage>
        <taxon>Bacteria</taxon>
        <taxon>Pseudomonadati</taxon>
        <taxon>Pseudomonadota</taxon>
        <taxon>Alphaproteobacteria</taxon>
        <taxon>Sphingomonadales</taxon>
        <taxon>Sphingomonadaceae</taxon>
        <taxon>Sphingobium</taxon>
    </lineage>
</organism>
<dbReference type="AlphaFoldDB" id="A0A9X1D9V8"/>
<dbReference type="InterPro" id="IPR012336">
    <property type="entry name" value="Thioredoxin-like_fold"/>
</dbReference>
<dbReference type="Pfam" id="PF13462">
    <property type="entry name" value="Thioredoxin_4"/>
    <property type="match status" value="1"/>
</dbReference>
<sequence>MIRRILFALAALTVLTAPATAQKKAATPNWAATVTPGANGAYVIGNPKAQRLIEYLSYTCPHCGAFHKEGLVGPGGLRTQWLRRGLVSLEVRNFVRDPFDLTAAMLARCGGPARFAANHEALFNNQEAWFKVLQPFSEAEGAKLPADQVAAMTLIADKTGLFALLARQGLTPAAQRACLADKQALANVLAMTAGSWDVKGFDGTPYFVLNGKSLPDVHTWAALRPLLPPLPAAGK</sequence>
<comment type="caution">
    <text evidence="3">The sequence shown here is derived from an EMBL/GenBank/DDBJ whole genome shotgun (WGS) entry which is preliminary data.</text>
</comment>
<feature type="domain" description="Thioredoxin-like fold" evidence="2">
    <location>
        <begin position="41"/>
        <end position="226"/>
    </location>
</feature>
<dbReference type="RefSeq" id="WP_214621724.1">
    <property type="nucleotide sequence ID" value="NZ_JAHGAW010000002.1"/>
</dbReference>
<dbReference type="SUPFAM" id="SSF52833">
    <property type="entry name" value="Thioredoxin-like"/>
    <property type="match status" value="1"/>
</dbReference>
<dbReference type="Gene3D" id="3.40.30.10">
    <property type="entry name" value="Glutaredoxin"/>
    <property type="match status" value="1"/>
</dbReference>
<evidence type="ECO:0000256" key="1">
    <source>
        <dbReference type="SAM" id="SignalP"/>
    </source>
</evidence>
<feature type="signal peptide" evidence="1">
    <location>
        <begin position="1"/>
        <end position="21"/>
    </location>
</feature>
<evidence type="ECO:0000259" key="2">
    <source>
        <dbReference type="Pfam" id="PF13462"/>
    </source>
</evidence>
<dbReference type="InterPro" id="IPR036249">
    <property type="entry name" value="Thioredoxin-like_sf"/>
</dbReference>
<proteinExistence type="predicted"/>
<reference evidence="3" key="1">
    <citation type="submission" date="2021-05" db="EMBL/GenBank/DDBJ databases">
        <title>Genome of Sphingobium sp. strain.</title>
        <authorList>
            <person name="Fan R."/>
        </authorList>
    </citation>
    <scope>NUCLEOTIDE SEQUENCE</scope>
    <source>
        <strain evidence="3">H33</strain>
    </source>
</reference>
<dbReference type="EMBL" id="JAHGAW010000002">
    <property type="protein sequence ID" value="MBT2185973.1"/>
    <property type="molecule type" value="Genomic_DNA"/>
</dbReference>
<dbReference type="CDD" id="cd02972">
    <property type="entry name" value="DsbA_family"/>
    <property type="match status" value="1"/>
</dbReference>
<feature type="chain" id="PRO_5040995079" evidence="1">
    <location>
        <begin position="22"/>
        <end position="235"/>
    </location>
</feature>
<protein>
    <submittedName>
        <fullName evidence="3">Thioredoxin domain-containing protein</fullName>
    </submittedName>
</protein>
<keyword evidence="1" id="KW-0732">Signal</keyword>
<gene>
    <name evidence="3" type="ORF">KK488_03340</name>
</gene>
<name>A0A9X1D9V8_9SPHN</name>
<dbReference type="Gene3D" id="1.10.40.110">
    <property type="match status" value="1"/>
</dbReference>
<accession>A0A9X1D9V8</accession>
<evidence type="ECO:0000313" key="4">
    <source>
        <dbReference type="Proteomes" id="UP001138757"/>
    </source>
</evidence>